<evidence type="ECO:0008006" key="4">
    <source>
        <dbReference type="Google" id="ProtNLM"/>
    </source>
</evidence>
<evidence type="ECO:0000313" key="2">
    <source>
        <dbReference type="EMBL" id="STD07820.1"/>
    </source>
</evidence>
<protein>
    <recommendedName>
        <fullName evidence="4">TonB C-terminal domain-containing protein</fullName>
    </recommendedName>
</protein>
<dbReference type="RefSeq" id="WP_181876107.1">
    <property type="nucleotide sequence ID" value="NZ_CP033920.1"/>
</dbReference>
<reference evidence="2 3" key="1">
    <citation type="submission" date="2018-06" db="EMBL/GenBank/DDBJ databases">
        <authorList>
            <consortium name="Pathogen Informatics"/>
            <person name="Doyle S."/>
        </authorList>
    </citation>
    <scope>NUCLEOTIDE SEQUENCE [LARGE SCALE GENOMIC DNA]</scope>
    <source>
        <strain evidence="2 3">NCTC13533</strain>
    </source>
</reference>
<organism evidence="2 3">
    <name type="scientific">Chryseobacterium carnipullorum</name>
    <dbReference type="NCBI Taxonomy" id="1124835"/>
    <lineage>
        <taxon>Bacteria</taxon>
        <taxon>Pseudomonadati</taxon>
        <taxon>Bacteroidota</taxon>
        <taxon>Flavobacteriia</taxon>
        <taxon>Flavobacteriales</taxon>
        <taxon>Weeksellaceae</taxon>
        <taxon>Chryseobacterium group</taxon>
        <taxon>Chryseobacterium</taxon>
    </lineage>
</organism>
<evidence type="ECO:0000313" key="3">
    <source>
        <dbReference type="Proteomes" id="UP000255224"/>
    </source>
</evidence>
<gene>
    <name evidence="2" type="ORF">NCTC13533_04305</name>
</gene>
<dbReference type="AlphaFoldDB" id="A0A376EG35"/>
<sequence>MKTKTFLFVILIFPALFSCQAEKINTEYPPNIGDIEFNPDTDKKDFHLCFRNYIIQYFNYTNGLQYNGEKAEIEKIFFNQYQNQNIPGETGLVRIRFVVNCKGETDRFRMMGMDWNYNSKTFSSKVTGQLMQISKNLNGWIPRKFKGRDVDYYQYLIFKIENGNLLEIMP</sequence>
<keyword evidence="1" id="KW-0732">Signal</keyword>
<accession>A0A376EG35</accession>
<feature type="signal peptide" evidence="1">
    <location>
        <begin position="1"/>
        <end position="21"/>
    </location>
</feature>
<evidence type="ECO:0000256" key="1">
    <source>
        <dbReference type="SAM" id="SignalP"/>
    </source>
</evidence>
<proteinExistence type="predicted"/>
<name>A0A376EG35_CHRCU</name>
<dbReference type="EMBL" id="UFVQ01000003">
    <property type="protein sequence ID" value="STD07820.1"/>
    <property type="molecule type" value="Genomic_DNA"/>
</dbReference>
<feature type="chain" id="PRO_5016606936" description="TonB C-terminal domain-containing protein" evidence="1">
    <location>
        <begin position="22"/>
        <end position="170"/>
    </location>
</feature>
<dbReference type="PROSITE" id="PS51257">
    <property type="entry name" value="PROKAR_LIPOPROTEIN"/>
    <property type="match status" value="1"/>
</dbReference>
<dbReference type="Proteomes" id="UP000255224">
    <property type="component" value="Unassembled WGS sequence"/>
</dbReference>